<proteinExistence type="predicted"/>
<dbReference type="Proteomes" id="UP000095285">
    <property type="component" value="Unassembled WGS sequence"/>
</dbReference>
<dbReference type="WBParaSite" id="EN70_5061">
    <property type="protein sequence ID" value="EN70_5061"/>
    <property type="gene ID" value="EN70_5061"/>
</dbReference>
<dbReference type="AlphaFoldDB" id="A0A1I7VQ95"/>
<keyword evidence="1" id="KW-1185">Reference proteome</keyword>
<organism evidence="1 2">
    <name type="scientific">Loa loa</name>
    <name type="common">Eye worm</name>
    <name type="synonym">Filaria loa</name>
    <dbReference type="NCBI Taxonomy" id="7209"/>
    <lineage>
        <taxon>Eukaryota</taxon>
        <taxon>Metazoa</taxon>
        <taxon>Ecdysozoa</taxon>
        <taxon>Nematoda</taxon>
        <taxon>Chromadorea</taxon>
        <taxon>Rhabditida</taxon>
        <taxon>Spirurina</taxon>
        <taxon>Spiruromorpha</taxon>
        <taxon>Filarioidea</taxon>
        <taxon>Onchocercidae</taxon>
        <taxon>Loa</taxon>
    </lineage>
</organism>
<accession>A0A1I7VQ95</accession>
<reference evidence="2" key="2">
    <citation type="submission" date="2016-11" db="UniProtKB">
        <authorList>
            <consortium name="WormBaseParasite"/>
        </authorList>
    </citation>
    <scope>IDENTIFICATION</scope>
</reference>
<evidence type="ECO:0000313" key="1">
    <source>
        <dbReference type="Proteomes" id="UP000095285"/>
    </source>
</evidence>
<protein>
    <submittedName>
        <fullName evidence="2">Uncharacterized protein</fullName>
    </submittedName>
</protein>
<reference evidence="1" key="1">
    <citation type="submission" date="2012-04" db="EMBL/GenBank/DDBJ databases">
        <title>The Genome Sequence of Loa loa.</title>
        <authorList>
            <consortium name="The Broad Institute Genome Sequencing Platform"/>
            <consortium name="Broad Institute Genome Sequencing Center for Infectious Disease"/>
            <person name="Nutman T.B."/>
            <person name="Fink D.L."/>
            <person name="Russ C."/>
            <person name="Young S."/>
            <person name="Zeng Q."/>
            <person name="Gargeya S."/>
            <person name="Alvarado L."/>
            <person name="Berlin A."/>
            <person name="Chapman S.B."/>
            <person name="Chen Z."/>
            <person name="Freedman E."/>
            <person name="Gellesch M."/>
            <person name="Goldberg J."/>
            <person name="Griggs A."/>
            <person name="Gujja S."/>
            <person name="Heilman E.R."/>
            <person name="Heiman D."/>
            <person name="Howarth C."/>
            <person name="Mehta T."/>
            <person name="Neiman D."/>
            <person name="Pearson M."/>
            <person name="Roberts A."/>
            <person name="Saif S."/>
            <person name="Shea T."/>
            <person name="Shenoy N."/>
            <person name="Sisk P."/>
            <person name="Stolte C."/>
            <person name="Sykes S."/>
            <person name="White J."/>
            <person name="Yandava C."/>
            <person name="Haas B."/>
            <person name="Henn M.R."/>
            <person name="Nusbaum C."/>
            <person name="Birren B."/>
        </authorList>
    </citation>
    <scope>NUCLEOTIDE SEQUENCE [LARGE SCALE GENOMIC DNA]</scope>
</reference>
<sequence length="50" mass="5619">MADIGPASRLHPLKSSVFCTYSTCPSSEHINEIRIRSAQRTFLVRTVMIP</sequence>
<name>A0A1I7VQ95_LOALO</name>
<evidence type="ECO:0000313" key="2">
    <source>
        <dbReference type="WBParaSite" id="EN70_5061"/>
    </source>
</evidence>